<evidence type="ECO:0000313" key="2">
    <source>
        <dbReference type="EMBL" id="CAH2223443.1"/>
    </source>
</evidence>
<sequence length="218" mass="24364">MSRAPESGAEIRGLTPDHLITSTAQRNNRDKETALQPEIPDTWLSATREMAEAPGPTTRGLILPQPDSAGPKTKVMDTLGAIIDKFWAMLLNRSRQAIATREPGQEDSVRNKERPGRPLMGRQLPHTTPTTLKRRKPWKQHYRLRQRAADRYPAHRCRDVPNPNVLPPVLGYMEKPPRPPLSRSLGRPGQDISPPTERAAAWRGTTMLDSPIYPVGIG</sequence>
<dbReference type="EMBL" id="OW240912">
    <property type="protein sequence ID" value="CAH2223443.1"/>
    <property type="molecule type" value="Genomic_DNA"/>
</dbReference>
<protein>
    <submittedName>
        <fullName evidence="2">Uncharacterized protein</fullName>
    </submittedName>
</protein>
<keyword evidence="3" id="KW-1185">Reference proteome</keyword>
<proteinExistence type="predicted"/>
<name>A0AAD1VNR6_PELCU</name>
<feature type="region of interest" description="Disordered" evidence="1">
    <location>
        <begin position="98"/>
        <end position="139"/>
    </location>
</feature>
<dbReference type="Proteomes" id="UP001295444">
    <property type="component" value="Chromosome 01"/>
</dbReference>
<feature type="region of interest" description="Disordered" evidence="1">
    <location>
        <begin position="168"/>
        <end position="198"/>
    </location>
</feature>
<organism evidence="2 3">
    <name type="scientific">Pelobates cultripes</name>
    <name type="common">Western spadefoot toad</name>
    <dbReference type="NCBI Taxonomy" id="61616"/>
    <lineage>
        <taxon>Eukaryota</taxon>
        <taxon>Metazoa</taxon>
        <taxon>Chordata</taxon>
        <taxon>Craniata</taxon>
        <taxon>Vertebrata</taxon>
        <taxon>Euteleostomi</taxon>
        <taxon>Amphibia</taxon>
        <taxon>Batrachia</taxon>
        <taxon>Anura</taxon>
        <taxon>Pelobatoidea</taxon>
        <taxon>Pelobatidae</taxon>
        <taxon>Pelobates</taxon>
    </lineage>
</organism>
<evidence type="ECO:0000256" key="1">
    <source>
        <dbReference type="SAM" id="MobiDB-lite"/>
    </source>
</evidence>
<accession>A0AAD1VNR6</accession>
<gene>
    <name evidence="2" type="ORF">PECUL_23A028085</name>
</gene>
<feature type="region of interest" description="Disordered" evidence="1">
    <location>
        <begin position="1"/>
        <end position="43"/>
    </location>
</feature>
<feature type="compositionally biased region" description="Basic and acidic residues" evidence="1">
    <location>
        <begin position="103"/>
        <end position="116"/>
    </location>
</feature>
<dbReference type="AlphaFoldDB" id="A0AAD1VNR6"/>
<evidence type="ECO:0000313" key="3">
    <source>
        <dbReference type="Proteomes" id="UP001295444"/>
    </source>
</evidence>
<reference evidence="2" key="1">
    <citation type="submission" date="2022-03" db="EMBL/GenBank/DDBJ databases">
        <authorList>
            <person name="Alioto T."/>
            <person name="Alioto T."/>
            <person name="Gomez Garrido J."/>
        </authorList>
    </citation>
    <scope>NUCLEOTIDE SEQUENCE</scope>
</reference>